<reference evidence="3 4" key="1">
    <citation type="submission" date="2013-09" db="EMBL/GenBank/DDBJ databases">
        <title>Corchorus capsularis genome sequencing.</title>
        <authorList>
            <person name="Alam M."/>
            <person name="Haque M.S."/>
            <person name="Islam M.S."/>
            <person name="Emdad E.M."/>
            <person name="Islam M.M."/>
            <person name="Ahmed B."/>
            <person name="Halim A."/>
            <person name="Hossen Q.M.M."/>
            <person name="Hossain M.Z."/>
            <person name="Ahmed R."/>
            <person name="Khan M.M."/>
            <person name="Islam R."/>
            <person name="Rashid M.M."/>
            <person name="Khan S.A."/>
            <person name="Rahman M.S."/>
            <person name="Alam M."/>
        </authorList>
    </citation>
    <scope>NUCLEOTIDE SEQUENCE [LARGE SCALE GENOMIC DNA]</scope>
    <source>
        <strain evidence="4">cv. CVL-1</strain>
        <tissue evidence="3">Whole seedling</tissue>
    </source>
</reference>
<dbReference type="OMA" id="CTINEFH"/>
<evidence type="ECO:0000256" key="1">
    <source>
        <dbReference type="SAM" id="MobiDB-lite"/>
    </source>
</evidence>
<feature type="region of interest" description="Disordered" evidence="1">
    <location>
        <begin position="54"/>
        <end position="79"/>
    </location>
</feature>
<dbReference type="Gramene" id="OMP04239">
    <property type="protein sequence ID" value="OMP04239"/>
    <property type="gene ID" value="CCACVL1_02177"/>
</dbReference>
<feature type="region of interest" description="Disordered" evidence="1">
    <location>
        <begin position="320"/>
        <end position="365"/>
    </location>
</feature>
<accession>A0A1R3KB32</accession>
<evidence type="ECO:0000313" key="3">
    <source>
        <dbReference type="EMBL" id="OMP04239.1"/>
    </source>
</evidence>
<keyword evidence="4" id="KW-1185">Reference proteome</keyword>
<dbReference type="OrthoDB" id="1002485at2759"/>
<dbReference type="Pfam" id="PF19259">
    <property type="entry name" value="Ty3_capsid"/>
    <property type="match status" value="1"/>
</dbReference>
<dbReference type="AlphaFoldDB" id="A0A1R3KB32"/>
<name>A0A1R3KB32_COCAP</name>
<dbReference type="EMBL" id="AWWV01005754">
    <property type="protein sequence ID" value="OMP04239.1"/>
    <property type="molecule type" value="Genomic_DNA"/>
</dbReference>
<evidence type="ECO:0000259" key="2">
    <source>
        <dbReference type="Pfam" id="PF19259"/>
    </source>
</evidence>
<proteinExistence type="predicted"/>
<dbReference type="InterPro" id="IPR045358">
    <property type="entry name" value="Ty3_capsid"/>
</dbReference>
<sequence length="365" mass="41225">MDTPLIQATSHESTSVVTVDGPNMETFKRDFKAEILDEFRDMLDTMLAKRDSLGKKSVGEFTPEPPPPPPYNNSSSLPPAGHPISPTSHLYLQIYHLYPKMWHLYHQIRHLYTKMYKLYPFPPISTDLECISTTYMAGPSLSPWHTGNPYMYYPKPYKIDLPKFSGENFKGWYLKLEQYFVAERVPEYLKVKVTLLALEDNALAWDQFYINSQGGLDAVTWDMYLAALKDRFACEEFSNPLMDLVQLKQTCTINEFHYEFMKLLALVKNIDGSQALSISLANLKPDIAQKILLHRPATINHALKLANLVEKSIEANAKRGSSVSKGSYASPVSTSTYSRPSLPMLPAAKSSSTTLTTTNKKPTPV</sequence>
<organism evidence="3 4">
    <name type="scientific">Corchorus capsularis</name>
    <name type="common">Jute</name>
    <dbReference type="NCBI Taxonomy" id="210143"/>
    <lineage>
        <taxon>Eukaryota</taxon>
        <taxon>Viridiplantae</taxon>
        <taxon>Streptophyta</taxon>
        <taxon>Embryophyta</taxon>
        <taxon>Tracheophyta</taxon>
        <taxon>Spermatophyta</taxon>
        <taxon>Magnoliopsida</taxon>
        <taxon>eudicotyledons</taxon>
        <taxon>Gunneridae</taxon>
        <taxon>Pentapetalae</taxon>
        <taxon>rosids</taxon>
        <taxon>malvids</taxon>
        <taxon>Malvales</taxon>
        <taxon>Malvaceae</taxon>
        <taxon>Grewioideae</taxon>
        <taxon>Apeibeae</taxon>
        <taxon>Corchorus</taxon>
    </lineage>
</organism>
<feature type="compositionally biased region" description="Low complexity" evidence="1">
    <location>
        <begin position="345"/>
        <end position="365"/>
    </location>
</feature>
<comment type="caution">
    <text evidence="3">The sequence shown here is derived from an EMBL/GenBank/DDBJ whole genome shotgun (WGS) entry which is preliminary data.</text>
</comment>
<dbReference type="Proteomes" id="UP000188268">
    <property type="component" value="Unassembled WGS sequence"/>
</dbReference>
<feature type="compositionally biased region" description="Polar residues" evidence="1">
    <location>
        <begin position="320"/>
        <end position="339"/>
    </location>
</feature>
<gene>
    <name evidence="3" type="ORF">CCACVL1_02177</name>
</gene>
<protein>
    <recommendedName>
        <fullName evidence="2">Ty3 transposon capsid-like protein domain-containing protein</fullName>
    </recommendedName>
</protein>
<evidence type="ECO:0000313" key="4">
    <source>
        <dbReference type="Proteomes" id="UP000188268"/>
    </source>
</evidence>
<feature type="domain" description="Ty3 transposon capsid-like protein" evidence="2">
    <location>
        <begin position="180"/>
        <end position="310"/>
    </location>
</feature>